<dbReference type="SUPFAM" id="SSF52058">
    <property type="entry name" value="L domain-like"/>
    <property type="match status" value="1"/>
</dbReference>
<sequence>MSTQEIELSLTGHNSHKISIPLGQGSLSIGTIGMDTKKFDVLVEENLPINWDTFSSDRPRFFYYYGNDQGFIKWTEKRKTEDFTWVPQEDVSVDFTNSHIRNLSIHSNDKHVQIKLGKNTLRLYLSGTIQYIDIQKIERNTSLIICPTVSGYENYTLPLLKNLKDITNLAISMSPVGQALDCESLVQFKALKSLSLQGSLTNLHFLEKLEKLEKLALRYVPDLENLPALHTWKNLTSFIGWNIEETKGKVLRSELKKITKERTLEHASVSQLKKAIWFTTEYGIPFSAWPDKEAKKAVKVYKATLKMLKKSKTEKEVKSLLTDFTKVFNDFAQIETTEREDIGEAIHQLRQVPAIDIDEELASKWFDEARDY</sequence>
<dbReference type="InterPro" id="IPR032675">
    <property type="entry name" value="LRR_dom_sf"/>
</dbReference>
<organism evidence="1 2">
    <name type="scientific">Aquimarina addita</name>
    <dbReference type="NCBI Taxonomy" id="870485"/>
    <lineage>
        <taxon>Bacteria</taxon>
        <taxon>Pseudomonadati</taxon>
        <taxon>Bacteroidota</taxon>
        <taxon>Flavobacteriia</taxon>
        <taxon>Flavobacteriales</taxon>
        <taxon>Flavobacteriaceae</taxon>
        <taxon>Aquimarina</taxon>
    </lineage>
</organism>
<protein>
    <submittedName>
        <fullName evidence="1">Uncharacterized protein</fullName>
    </submittedName>
</protein>
<evidence type="ECO:0000313" key="1">
    <source>
        <dbReference type="EMBL" id="GAA3519348.1"/>
    </source>
</evidence>
<dbReference type="RefSeq" id="WP_344929972.1">
    <property type="nucleotide sequence ID" value="NZ_BAABCW010000021.1"/>
</dbReference>
<gene>
    <name evidence="1" type="ORF">GCM10022393_36920</name>
</gene>
<proteinExistence type="predicted"/>
<name>A0ABP6UU76_9FLAO</name>
<dbReference type="Proteomes" id="UP001500459">
    <property type="component" value="Unassembled WGS sequence"/>
</dbReference>
<dbReference type="EMBL" id="BAABCW010000021">
    <property type="protein sequence ID" value="GAA3519348.1"/>
    <property type="molecule type" value="Genomic_DNA"/>
</dbReference>
<evidence type="ECO:0000313" key="2">
    <source>
        <dbReference type="Proteomes" id="UP001500459"/>
    </source>
</evidence>
<keyword evidence="2" id="KW-1185">Reference proteome</keyword>
<accession>A0ABP6UU76</accession>
<reference evidence="2" key="1">
    <citation type="journal article" date="2019" name="Int. J. Syst. Evol. Microbiol.">
        <title>The Global Catalogue of Microorganisms (GCM) 10K type strain sequencing project: providing services to taxonomists for standard genome sequencing and annotation.</title>
        <authorList>
            <consortium name="The Broad Institute Genomics Platform"/>
            <consortium name="The Broad Institute Genome Sequencing Center for Infectious Disease"/>
            <person name="Wu L."/>
            <person name="Ma J."/>
        </authorList>
    </citation>
    <scope>NUCLEOTIDE SEQUENCE [LARGE SCALE GENOMIC DNA]</scope>
    <source>
        <strain evidence="2">JCM 17106</strain>
    </source>
</reference>
<dbReference type="Gene3D" id="3.80.10.10">
    <property type="entry name" value="Ribonuclease Inhibitor"/>
    <property type="match status" value="1"/>
</dbReference>
<comment type="caution">
    <text evidence="1">The sequence shown here is derived from an EMBL/GenBank/DDBJ whole genome shotgun (WGS) entry which is preliminary data.</text>
</comment>